<dbReference type="PANTHER" id="PTHR12385">
    <property type="entry name" value="CHOLINE TRANSPORTER-LIKE (SLC FAMILY 44)"/>
    <property type="match status" value="1"/>
</dbReference>
<feature type="transmembrane region" description="Helical" evidence="6">
    <location>
        <begin position="257"/>
        <end position="276"/>
    </location>
</feature>
<dbReference type="GO" id="GO:0005886">
    <property type="term" value="C:plasma membrane"/>
    <property type="evidence" value="ECO:0007669"/>
    <property type="project" value="UniProtKB-SubCell"/>
</dbReference>
<dbReference type="AlphaFoldDB" id="A0ABD3QP04"/>
<feature type="compositionally biased region" description="Low complexity" evidence="7">
    <location>
        <begin position="460"/>
        <end position="471"/>
    </location>
</feature>
<evidence type="ECO:0000256" key="2">
    <source>
        <dbReference type="ARBA" id="ARBA00007168"/>
    </source>
</evidence>
<protein>
    <recommendedName>
        <fullName evidence="6">Choline transporter-like protein</fullName>
    </recommendedName>
</protein>
<keyword evidence="5 6" id="KW-0472">Membrane</keyword>
<comment type="function">
    <text evidence="6">Choline transporter.</text>
</comment>
<dbReference type="EMBL" id="JALLPJ020000108">
    <property type="protein sequence ID" value="KAL3802152.1"/>
    <property type="molecule type" value="Genomic_DNA"/>
</dbReference>
<comment type="subcellular location">
    <subcellularLocation>
        <location evidence="6">Cell membrane</location>
        <topology evidence="6">Multi-pass membrane protein</topology>
    </subcellularLocation>
    <subcellularLocation>
        <location evidence="1">Membrane</location>
        <topology evidence="1">Multi-pass membrane protein</topology>
    </subcellularLocation>
</comment>
<keyword evidence="4 6" id="KW-1133">Transmembrane helix</keyword>
<name>A0ABD3QP04_9STRA</name>
<feature type="region of interest" description="Disordered" evidence="7">
    <location>
        <begin position="456"/>
        <end position="483"/>
    </location>
</feature>
<feature type="compositionally biased region" description="Low complexity" evidence="7">
    <location>
        <begin position="34"/>
        <end position="45"/>
    </location>
</feature>
<feature type="transmembrane region" description="Helical" evidence="6">
    <location>
        <begin position="406"/>
        <end position="428"/>
    </location>
</feature>
<keyword evidence="3 6" id="KW-0812">Transmembrane</keyword>
<evidence type="ECO:0000256" key="7">
    <source>
        <dbReference type="SAM" id="MobiDB-lite"/>
    </source>
</evidence>
<comment type="caution">
    <text evidence="8">The sequence shown here is derived from an EMBL/GenBank/DDBJ whole genome shotgun (WGS) entry which is preliminary data.</text>
</comment>
<accession>A0ABD3QP04</accession>
<feature type="region of interest" description="Disordered" evidence="7">
    <location>
        <begin position="137"/>
        <end position="158"/>
    </location>
</feature>
<evidence type="ECO:0000256" key="4">
    <source>
        <dbReference type="ARBA" id="ARBA00022989"/>
    </source>
</evidence>
<dbReference type="GO" id="GO:0022857">
    <property type="term" value="F:transmembrane transporter activity"/>
    <property type="evidence" value="ECO:0007669"/>
    <property type="project" value="UniProtKB-UniRule"/>
</dbReference>
<feature type="transmembrane region" description="Helical" evidence="6">
    <location>
        <begin position="694"/>
        <end position="714"/>
    </location>
</feature>
<evidence type="ECO:0000256" key="5">
    <source>
        <dbReference type="ARBA" id="ARBA00023136"/>
    </source>
</evidence>
<evidence type="ECO:0000313" key="8">
    <source>
        <dbReference type="EMBL" id="KAL3802152.1"/>
    </source>
</evidence>
<dbReference type="InterPro" id="IPR007603">
    <property type="entry name" value="Choline_transptr-like"/>
</dbReference>
<comment type="similarity">
    <text evidence="2 6">Belongs to the CTL (choline transporter-like) family.</text>
</comment>
<evidence type="ECO:0000256" key="3">
    <source>
        <dbReference type="ARBA" id="ARBA00022692"/>
    </source>
</evidence>
<feature type="region of interest" description="Disordered" evidence="7">
    <location>
        <begin position="1"/>
        <end position="46"/>
    </location>
</feature>
<dbReference type="Proteomes" id="UP001530400">
    <property type="component" value="Unassembled WGS sequence"/>
</dbReference>
<proteinExistence type="inferred from homology"/>
<keyword evidence="9" id="KW-1185">Reference proteome</keyword>
<sequence>MADPNETTPSPALPALPTLQRTPSYNPEDDSSHHSTSQHSHNSGSLGTKDGCFFADMTLDLEDAHLESTPRTEMKFATMTPETSVNALGSSRGLLKNLPNLPLCDTIEEVEPSTMDRGTNNSDLPLTRISSEAAPTTYDVSTHSSVDRMPNRRRPRRPRDVSWTGAAVLFLPVGLILPHMYYSLSYIELHNQCDLADCTVLHLSWAVAVSSSAMNSTVVFSCLVGTVLSVVLVRFLYHSPGGGDGDDSRYVAITRTLILASNLSIMVNPLLVLMIWHWLSRAKHVALLPFALVMRDAWRAKKTGSALPSFRGRGFGSYTDVRRSTSRGGSGTSASSSHDRKTFFRALSCATLDILSRSLRRKSFVRVASALLGVQFFLVLLWWHALRVVLSVEIFQEDGIVTKFMHGFWLLCALVAGKWATGIVARLLTLIASGGVSSWFAQQNAIVAQARARERELQPVEEQQQQEQTGQSSDKNSASDNTYSTNKANARAALHAMPEAYRTADAAVYALPDFDDGVDDDYEDDGQGVTEHVRARYNQVNRTNDMGRLTSSDHTPTVKSFLISGCTISFGSVAQCGLLGGLAQFVWSVCRNMDAMGFFIQRRFNNGTSGFRGMDIGSSGAMSNHSQWKQTAVFWWRKFDVAMRSFVRGHSDLAMNHVAAYYKGYQRAANDVAALIETSGVEPIIHDDITTHMCSCLCSVVSGCMVTFFGMLLVTHRNAKSKGSGVSPLEDTSLFEILLFSYILNYTLLFTALEPLRAGIKAVYVCFAEHPLSLSQAFPLIYQRLSRISDASANMM</sequence>
<feature type="transmembrane region" description="Helical" evidence="6">
    <location>
        <begin position="734"/>
        <end position="753"/>
    </location>
</feature>
<evidence type="ECO:0000313" key="9">
    <source>
        <dbReference type="Proteomes" id="UP001530400"/>
    </source>
</evidence>
<feature type="compositionally biased region" description="Low complexity" evidence="7">
    <location>
        <begin position="7"/>
        <end position="19"/>
    </location>
</feature>
<dbReference type="PANTHER" id="PTHR12385:SF4">
    <property type="entry name" value="PROTEIN PNS1"/>
    <property type="match status" value="1"/>
</dbReference>
<reference evidence="8 9" key="1">
    <citation type="submission" date="2024-10" db="EMBL/GenBank/DDBJ databases">
        <title>Updated reference genomes for cyclostephanoid diatoms.</title>
        <authorList>
            <person name="Roberts W.R."/>
            <person name="Alverson A.J."/>
        </authorList>
    </citation>
    <scope>NUCLEOTIDE SEQUENCE [LARGE SCALE GENOMIC DNA]</scope>
    <source>
        <strain evidence="8 9">AJA010-31</strain>
    </source>
</reference>
<feature type="transmembrane region" description="Helical" evidence="6">
    <location>
        <begin position="218"/>
        <end position="237"/>
    </location>
</feature>
<feature type="transmembrane region" description="Helical" evidence="6">
    <location>
        <begin position="364"/>
        <end position="386"/>
    </location>
</feature>
<feature type="compositionally biased region" description="Polar residues" evidence="7">
    <location>
        <begin position="472"/>
        <end position="483"/>
    </location>
</feature>
<evidence type="ECO:0000256" key="6">
    <source>
        <dbReference type="RuleBase" id="RU368066"/>
    </source>
</evidence>
<gene>
    <name evidence="8" type="ORF">ACHAWO_007792</name>
</gene>
<evidence type="ECO:0000256" key="1">
    <source>
        <dbReference type="ARBA" id="ARBA00004141"/>
    </source>
</evidence>
<dbReference type="Pfam" id="PF04515">
    <property type="entry name" value="Choline_transpo"/>
    <property type="match status" value="1"/>
</dbReference>
<organism evidence="8 9">
    <name type="scientific">Cyclotella atomus</name>
    <dbReference type="NCBI Taxonomy" id="382360"/>
    <lineage>
        <taxon>Eukaryota</taxon>
        <taxon>Sar</taxon>
        <taxon>Stramenopiles</taxon>
        <taxon>Ochrophyta</taxon>
        <taxon>Bacillariophyta</taxon>
        <taxon>Coscinodiscophyceae</taxon>
        <taxon>Thalassiosirophycidae</taxon>
        <taxon>Stephanodiscales</taxon>
        <taxon>Stephanodiscaceae</taxon>
        <taxon>Cyclotella</taxon>
    </lineage>
</organism>
<feature type="transmembrane region" description="Helical" evidence="6">
    <location>
        <begin position="161"/>
        <end position="182"/>
    </location>
</feature>